<evidence type="ECO:0000259" key="2">
    <source>
        <dbReference type="Pfam" id="PF20151"/>
    </source>
</evidence>
<protein>
    <recommendedName>
        <fullName evidence="2">DUF6533 domain-containing protein</fullName>
    </recommendedName>
</protein>
<dbReference type="OrthoDB" id="2638860at2759"/>
<feature type="transmembrane region" description="Helical" evidence="1">
    <location>
        <begin position="146"/>
        <end position="170"/>
    </location>
</feature>
<sequence>MDFPPELIASLSWNQQSTYLPIAGAGLFIYDYVLTLGDEARHVWTAPWSLGKILFLLTRYPTFIDVALALYRNLGYNLTSGTCSILYNISGWTTIIGIAIAEIIMLMRVWAIWNQTRTFHEKQEFIELYTISPNLQGCYGTVGTKVVFIVYVIATVFEILMVILMTVKGLRDSVRRHSSSMLYNVYQDGILYYVVLSGSSIANTVLILAGPTEFTNALSMVQRSFHSILSARILLRLREDASQRQHLVTYTQSLGESFFDGVHEPGVRRQGKETTNWFGDAYSYCHVVDVQAPPARDAFNPT</sequence>
<gene>
    <name evidence="3" type="ORF">BDN71DRAFT_1188592</name>
</gene>
<keyword evidence="4" id="KW-1185">Reference proteome</keyword>
<reference evidence="3" key="1">
    <citation type="submission" date="2020-11" db="EMBL/GenBank/DDBJ databases">
        <authorList>
            <consortium name="DOE Joint Genome Institute"/>
            <person name="Ahrendt S."/>
            <person name="Riley R."/>
            <person name="Andreopoulos W."/>
            <person name="Labutti K."/>
            <person name="Pangilinan J."/>
            <person name="Ruiz-Duenas F.J."/>
            <person name="Barrasa J.M."/>
            <person name="Sanchez-Garcia M."/>
            <person name="Camarero S."/>
            <person name="Miyauchi S."/>
            <person name="Serrano A."/>
            <person name="Linde D."/>
            <person name="Babiker R."/>
            <person name="Drula E."/>
            <person name="Ayuso-Fernandez I."/>
            <person name="Pacheco R."/>
            <person name="Padilla G."/>
            <person name="Ferreira P."/>
            <person name="Barriuso J."/>
            <person name="Kellner H."/>
            <person name="Castanera R."/>
            <person name="Alfaro M."/>
            <person name="Ramirez L."/>
            <person name="Pisabarro A.G."/>
            <person name="Kuo A."/>
            <person name="Tritt A."/>
            <person name="Lipzen A."/>
            <person name="He G."/>
            <person name="Yan M."/>
            <person name="Ng V."/>
            <person name="Cullen D."/>
            <person name="Martin F."/>
            <person name="Rosso M.-N."/>
            <person name="Henrissat B."/>
            <person name="Hibbett D."/>
            <person name="Martinez A.T."/>
            <person name="Grigoriev I.V."/>
        </authorList>
    </citation>
    <scope>NUCLEOTIDE SEQUENCE</scope>
    <source>
        <strain evidence="3">ATCC 90797</strain>
    </source>
</reference>
<evidence type="ECO:0000313" key="4">
    <source>
        <dbReference type="Proteomes" id="UP000807025"/>
    </source>
</evidence>
<name>A0A9P6DJA5_PLEER</name>
<dbReference type="AlphaFoldDB" id="A0A9P6DJA5"/>
<keyword evidence="1" id="KW-0812">Transmembrane</keyword>
<evidence type="ECO:0000256" key="1">
    <source>
        <dbReference type="SAM" id="Phobius"/>
    </source>
</evidence>
<feature type="domain" description="DUF6533" evidence="2">
    <location>
        <begin position="19"/>
        <end position="64"/>
    </location>
</feature>
<keyword evidence="1" id="KW-0472">Membrane</keyword>
<proteinExistence type="predicted"/>
<feature type="transmembrane region" description="Helical" evidence="1">
    <location>
        <begin position="20"/>
        <end position="37"/>
    </location>
</feature>
<dbReference type="InterPro" id="IPR045340">
    <property type="entry name" value="DUF6533"/>
</dbReference>
<accession>A0A9P6DJA5</accession>
<dbReference type="Proteomes" id="UP000807025">
    <property type="component" value="Unassembled WGS sequence"/>
</dbReference>
<feature type="transmembrane region" description="Helical" evidence="1">
    <location>
        <begin position="49"/>
        <end position="71"/>
    </location>
</feature>
<keyword evidence="1" id="KW-1133">Transmembrane helix</keyword>
<feature type="transmembrane region" description="Helical" evidence="1">
    <location>
        <begin position="91"/>
        <end position="113"/>
    </location>
</feature>
<organism evidence="3 4">
    <name type="scientific">Pleurotus eryngii</name>
    <name type="common">Boletus of the steppes</name>
    <dbReference type="NCBI Taxonomy" id="5323"/>
    <lineage>
        <taxon>Eukaryota</taxon>
        <taxon>Fungi</taxon>
        <taxon>Dikarya</taxon>
        <taxon>Basidiomycota</taxon>
        <taxon>Agaricomycotina</taxon>
        <taxon>Agaricomycetes</taxon>
        <taxon>Agaricomycetidae</taxon>
        <taxon>Agaricales</taxon>
        <taxon>Pleurotineae</taxon>
        <taxon>Pleurotaceae</taxon>
        <taxon>Pleurotus</taxon>
    </lineage>
</organism>
<comment type="caution">
    <text evidence="3">The sequence shown here is derived from an EMBL/GenBank/DDBJ whole genome shotgun (WGS) entry which is preliminary data.</text>
</comment>
<dbReference type="Pfam" id="PF20151">
    <property type="entry name" value="DUF6533"/>
    <property type="match status" value="1"/>
</dbReference>
<dbReference type="EMBL" id="MU154528">
    <property type="protein sequence ID" value="KAF9500213.1"/>
    <property type="molecule type" value="Genomic_DNA"/>
</dbReference>
<feature type="transmembrane region" description="Helical" evidence="1">
    <location>
        <begin position="190"/>
        <end position="210"/>
    </location>
</feature>
<evidence type="ECO:0000313" key="3">
    <source>
        <dbReference type="EMBL" id="KAF9500213.1"/>
    </source>
</evidence>